<feature type="transmembrane region" description="Helical" evidence="7">
    <location>
        <begin position="445"/>
        <end position="461"/>
    </location>
</feature>
<dbReference type="Pfam" id="PF13440">
    <property type="entry name" value="Polysacc_synt_3"/>
    <property type="match status" value="1"/>
</dbReference>
<evidence type="ECO:0000256" key="3">
    <source>
        <dbReference type="ARBA" id="ARBA00022475"/>
    </source>
</evidence>
<evidence type="ECO:0000256" key="5">
    <source>
        <dbReference type="ARBA" id="ARBA00022989"/>
    </source>
</evidence>
<comment type="similarity">
    <text evidence="2">Belongs to the polysaccharide synthase family.</text>
</comment>
<dbReference type="Proteomes" id="UP001257234">
    <property type="component" value="Unassembled WGS sequence"/>
</dbReference>
<comment type="subcellular location">
    <subcellularLocation>
        <location evidence="1">Cell membrane</location>
        <topology evidence="1">Multi-pass membrane protein</topology>
    </subcellularLocation>
</comment>
<dbReference type="EMBL" id="JAVJIU010000001">
    <property type="protein sequence ID" value="MDR5589335.1"/>
    <property type="molecule type" value="Genomic_DNA"/>
</dbReference>
<keyword evidence="6 7" id="KW-0472">Membrane</keyword>
<feature type="transmembrane region" description="Helical" evidence="7">
    <location>
        <begin position="289"/>
        <end position="308"/>
    </location>
</feature>
<sequence>MSSNLKKDLIFGIFWSSGGQLSIVLISLLTNIILARMLSPSEFGKVGVILFFIVIANVFTRGGLAGALVRMKTVNTKDYSTVFIFNLVISVICYLLLIAFSSEISIFYNDPGLADLLIFIGTVLILNSLYLVNTAKLMRELRFKEKTIYELCAVIISSIFGIYMASNGFGVWSLVYMQISNSLTMLLLLKIFASVKINFIFSKRSFRKLFSFGANTTLASIINTTFENIYHLILGKYFSISQVGYYYQANKIQSVPNGILNTISQSVVFSSLSKVQNDLPVFVNLYQKIIVLFTIGTALIASLIYLFSEEIIQILFTAEWLRSVFYLKILILASFFYMQEQFNRVVFKVFDKTKKILGLELVKKGIQSITILVGVVTKNLDILLYGYVFTSIISYFINLNASRKIIKINNLREEINTVGKILICSVLSGGFYIAIKLGFNLSGVKNLLFIPIVVLIYFFLLKKIQVFDCWKECRKVYQLIIN</sequence>
<dbReference type="PANTHER" id="PTHR30250:SF10">
    <property type="entry name" value="LIPOPOLYSACCHARIDE BIOSYNTHESIS PROTEIN WZXC"/>
    <property type="match status" value="1"/>
</dbReference>
<feature type="transmembrane region" description="Helical" evidence="7">
    <location>
        <begin position="112"/>
        <end position="132"/>
    </location>
</feature>
<keyword evidence="9" id="KW-1185">Reference proteome</keyword>
<evidence type="ECO:0000256" key="6">
    <source>
        <dbReference type="ARBA" id="ARBA00023136"/>
    </source>
</evidence>
<feature type="transmembrane region" description="Helical" evidence="7">
    <location>
        <begin position="183"/>
        <end position="201"/>
    </location>
</feature>
<protein>
    <submittedName>
        <fullName evidence="8">Lipopolysaccharide biosynthesis protein</fullName>
    </submittedName>
</protein>
<gene>
    <name evidence="8" type="ORF">RE431_01705</name>
</gene>
<organism evidence="8 9">
    <name type="scientific">Christiangramia sediminicola</name>
    <dbReference type="NCBI Taxonomy" id="3073267"/>
    <lineage>
        <taxon>Bacteria</taxon>
        <taxon>Pseudomonadati</taxon>
        <taxon>Bacteroidota</taxon>
        <taxon>Flavobacteriia</taxon>
        <taxon>Flavobacteriales</taxon>
        <taxon>Flavobacteriaceae</taxon>
        <taxon>Christiangramia</taxon>
    </lineage>
</organism>
<feature type="transmembrane region" description="Helical" evidence="7">
    <location>
        <begin position="421"/>
        <end position="439"/>
    </location>
</feature>
<proteinExistence type="inferred from homology"/>
<accession>A0ABU1ELR8</accession>
<dbReference type="RefSeq" id="WP_309560226.1">
    <property type="nucleotide sequence ID" value="NZ_JAVJIU010000001.1"/>
</dbReference>
<feature type="transmembrane region" description="Helical" evidence="7">
    <location>
        <begin position="153"/>
        <end position="177"/>
    </location>
</feature>
<keyword evidence="4 7" id="KW-0812">Transmembrane</keyword>
<evidence type="ECO:0000256" key="2">
    <source>
        <dbReference type="ARBA" id="ARBA00007430"/>
    </source>
</evidence>
<feature type="transmembrane region" description="Helical" evidence="7">
    <location>
        <begin position="46"/>
        <end position="69"/>
    </location>
</feature>
<feature type="transmembrane region" description="Helical" evidence="7">
    <location>
        <begin position="12"/>
        <end position="34"/>
    </location>
</feature>
<dbReference type="InterPro" id="IPR050833">
    <property type="entry name" value="Poly_Biosynth_Transport"/>
</dbReference>
<feature type="transmembrane region" description="Helical" evidence="7">
    <location>
        <begin position="320"/>
        <end position="337"/>
    </location>
</feature>
<comment type="caution">
    <text evidence="8">The sequence shown here is derived from an EMBL/GenBank/DDBJ whole genome shotgun (WGS) entry which is preliminary data.</text>
</comment>
<evidence type="ECO:0000256" key="1">
    <source>
        <dbReference type="ARBA" id="ARBA00004651"/>
    </source>
</evidence>
<feature type="transmembrane region" description="Helical" evidence="7">
    <location>
        <begin position="81"/>
        <end position="100"/>
    </location>
</feature>
<evidence type="ECO:0000256" key="4">
    <source>
        <dbReference type="ARBA" id="ARBA00022692"/>
    </source>
</evidence>
<feature type="transmembrane region" description="Helical" evidence="7">
    <location>
        <begin position="382"/>
        <end position="401"/>
    </location>
</feature>
<evidence type="ECO:0000313" key="8">
    <source>
        <dbReference type="EMBL" id="MDR5589335.1"/>
    </source>
</evidence>
<evidence type="ECO:0000256" key="7">
    <source>
        <dbReference type="SAM" id="Phobius"/>
    </source>
</evidence>
<reference evidence="9" key="1">
    <citation type="submission" date="2023-07" db="EMBL/GenBank/DDBJ databases">
        <title>Christiangramia sp. SM2212., a novel bacterium of the family Flavobacteriaceae isolated from the sea sediment.</title>
        <authorList>
            <person name="Wang J."/>
            <person name="Zhang X."/>
        </authorList>
    </citation>
    <scope>NUCLEOTIDE SEQUENCE [LARGE SCALE GENOMIC DNA]</scope>
    <source>
        <strain evidence="9">SM2212</strain>
    </source>
</reference>
<keyword evidence="5 7" id="KW-1133">Transmembrane helix</keyword>
<keyword evidence="3" id="KW-1003">Cell membrane</keyword>
<evidence type="ECO:0000313" key="9">
    <source>
        <dbReference type="Proteomes" id="UP001257234"/>
    </source>
</evidence>
<name>A0ABU1ELR8_9FLAO</name>
<dbReference type="PANTHER" id="PTHR30250">
    <property type="entry name" value="PST FAMILY PREDICTED COLANIC ACID TRANSPORTER"/>
    <property type="match status" value="1"/>
</dbReference>
<dbReference type="CDD" id="cd13127">
    <property type="entry name" value="MATE_tuaB_like"/>
    <property type="match status" value="1"/>
</dbReference>